<evidence type="ECO:0000256" key="15">
    <source>
        <dbReference type="ARBA" id="ARBA00043176"/>
    </source>
</evidence>
<protein>
    <recommendedName>
        <fullName evidence="7">Hydroxymethylpyrimidine/phosphomethylpyrimidine kinase</fullName>
        <ecNumber evidence="5">2.7.1.49</ecNumber>
        <ecNumber evidence="6">2.7.4.7</ecNumber>
    </recommendedName>
    <alternativeName>
        <fullName evidence="14">Hydroxymethylpyrimidine kinase</fullName>
    </alternativeName>
    <alternativeName>
        <fullName evidence="15">Hydroxymethylpyrimidine phosphate kinase</fullName>
    </alternativeName>
</protein>
<dbReference type="FunFam" id="3.40.1190.20:FF:000003">
    <property type="entry name" value="Phosphomethylpyrimidine kinase ThiD"/>
    <property type="match status" value="1"/>
</dbReference>
<evidence type="ECO:0000256" key="11">
    <source>
        <dbReference type="ARBA" id="ARBA00022840"/>
    </source>
</evidence>
<dbReference type="NCBIfam" id="TIGR00097">
    <property type="entry name" value="HMP-P_kinase"/>
    <property type="match status" value="1"/>
</dbReference>
<sequence>MSLILPSFLTIAGTDPSGGAGIQADLKTAAALGVYGSSVVTALVAQNTTGVFLTEPVGQEMLAAQLEAVFTDIPPQAVKIGMAGTSVSIEIIAEKLRKYNQSPVIVDPVMVSTSGHSLLNPEDVNALTSRLFPLAALVTPNIPEAEALLSTKGRRICTGKDMEKAALELSQVFQTSFLLKGGHNDQGADDVLCCNGSVTWFSGKRINNPNTHGTGCTLSSAIACGLAAGMGLEDSICAAKSYLNGALKAGLKLGKGRGPLWHGWKTETIPLSETKRK</sequence>
<dbReference type="InterPro" id="IPR029056">
    <property type="entry name" value="Ribokinase-like"/>
</dbReference>
<keyword evidence="10 17" id="KW-0418">Kinase</keyword>
<dbReference type="Gene3D" id="3.40.1190.20">
    <property type="match status" value="1"/>
</dbReference>
<organism evidence="17">
    <name type="scientific">Lacrimispora sp. BS-2</name>
    <dbReference type="NCBI Taxonomy" id="3151850"/>
    <lineage>
        <taxon>Bacteria</taxon>
        <taxon>Bacillati</taxon>
        <taxon>Bacillota</taxon>
        <taxon>Clostridia</taxon>
        <taxon>Lachnospirales</taxon>
        <taxon>Lachnospiraceae</taxon>
        <taxon>Lacrimispora</taxon>
    </lineage>
</organism>
<dbReference type="EC" id="2.7.4.7" evidence="6"/>
<keyword evidence="11" id="KW-0067">ATP-binding</keyword>
<evidence type="ECO:0000256" key="7">
    <source>
        <dbReference type="ARBA" id="ARBA00019161"/>
    </source>
</evidence>
<gene>
    <name evidence="17" type="primary">thiD</name>
    <name evidence="17" type="ORF">ABFV83_20205</name>
</gene>
<dbReference type="InterPro" id="IPR013749">
    <property type="entry name" value="PM/HMP-P_kinase-1"/>
</dbReference>
<evidence type="ECO:0000256" key="14">
    <source>
        <dbReference type="ARBA" id="ARBA00042102"/>
    </source>
</evidence>
<keyword evidence="8 17" id="KW-0808">Transferase</keyword>
<evidence type="ECO:0000256" key="10">
    <source>
        <dbReference type="ARBA" id="ARBA00022777"/>
    </source>
</evidence>
<dbReference type="AlphaFoldDB" id="A0AAU7PPA6"/>
<dbReference type="PANTHER" id="PTHR20858:SF17">
    <property type="entry name" value="HYDROXYMETHYLPYRIMIDINE_PHOSPHOMETHYLPYRIMIDINE KINASE THI20-RELATED"/>
    <property type="match status" value="1"/>
</dbReference>
<keyword evidence="12" id="KW-0784">Thiamine biosynthesis</keyword>
<dbReference type="GO" id="GO:0005524">
    <property type="term" value="F:ATP binding"/>
    <property type="evidence" value="ECO:0007669"/>
    <property type="project" value="UniProtKB-KW"/>
</dbReference>
<evidence type="ECO:0000256" key="1">
    <source>
        <dbReference type="ARBA" id="ARBA00000151"/>
    </source>
</evidence>
<dbReference type="GO" id="GO:0008972">
    <property type="term" value="F:phosphomethylpyrimidine kinase activity"/>
    <property type="evidence" value="ECO:0007669"/>
    <property type="project" value="UniProtKB-EC"/>
</dbReference>
<dbReference type="GO" id="GO:0009228">
    <property type="term" value="P:thiamine biosynthetic process"/>
    <property type="evidence" value="ECO:0007669"/>
    <property type="project" value="UniProtKB-KW"/>
</dbReference>
<comment type="pathway">
    <text evidence="3">Cofactor biosynthesis; thiamine diphosphate biosynthesis; 4-amino-2-methyl-5-diphosphomethylpyrimidine from 5-amino-1-(5-phospho-D-ribosyl)imidazole: step 3/3.</text>
</comment>
<evidence type="ECO:0000256" key="6">
    <source>
        <dbReference type="ARBA" id="ARBA00012963"/>
    </source>
</evidence>
<evidence type="ECO:0000256" key="9">
    <source>
        <dbReference type="ARBA" id="ARBA00022741"/>
    </source>
</evidence>
<evidence type="ECO:0000256" key="8">
    <source>
        <dbReference type="ARBA" id="ARBA00022679"/>
    </source>
</evidence>
<evidence type="ECO:0000256" key="3">
    <source>
        <dbReference type="ARBA" id="ARBA00004769"/>
    </source>
</evidence>
<accession>A0AAU7PPA6</accession>
<dbReference type="RefSeq" id="WP_349946494.1">
    <property type="nucleotide sequence ID" value="NZ_CP157940.1"/>
</dbReference>
<dbReference type="PANTHER" id="PTHR20858">
    <property type="entry name" value="PHOSPHOMETHYLPYRIMIDINE KINASE"/>
    <property type="match status" value="1"/>
</dbReference>
<evidence type="ECO:0000256" key="5">
    <source>
        <dbReference type="ARBA" id="ARBA00012135"/>
    </source>
</evidence>
<comment type="pathway">
    <text evidence="13">Cofactor biosynthesis; thiamine diphosphate biosynthesis; 4-amino-2-methyl-5-diphosphomethylpyrimidine from 5-amino-1-(5-phospho-D-ribosyl)imidazole: step 2/3.</text>
</comment>
<proteinExistence type="inferred from homology"/>
<evidence type="ECO:0000256" key="2">
    <source>
        <dbReference type="ARBA" id="ARBA00000565"/>
    </source>
</evidence>
<reference evidence="17" key="1">
    <citation type="submission" date="2024-06" db="EMBL/GenBank/DDBJ databases">
        <title>Lacrimispora cavernae sp. nov., a novel anaerobe isolated from bat guano pile inside a cave.</title>
        <authorList>
            <person name="Miller S.L."/>
            <person name="Lu N."/>
            <person name="King J."/>
            <person name="Sankaranarayanan K."/>
            <person name="Lawson P.A."/>
        </authorList>
    </citation>
    <scope>NUCLEOTIDE SEQUENCE</scope>
    <source>
        <strain evidence="17">BS-2</strain>
    </source>
</reference>
<evidence type="ECO:0000256" key="4">
    <source>
        <dbReference type="ARBA" id="ARBA00009879"/>
    </source>
</evidence>
<dbReference type="GO" id="GO:0008902">
    <property type="term" value="F:hydroxymethylpyrimidine kinase activity"/>
    <property type="evidence" value="ECO:0007669"/>
    <property type="project" value="UniProtKB-EC"/>
</dbReference>
<evidence type="ECO:0000313" key="17">
    <source>
        <dbReference type="EMBL" id="XBS54085.1"/>
    </source>
</evidence>
<evidence type="ECO:0000256" key="12">
    <source>
        <dbReference type="ARBA" id="ARBA00022977"/>
    </source>
</evidence>
<evidence type="ECO:0000256" key="13">
    <source>
        <dbReference type="ARBA" id="ARBA00037917"/>
    </source>
</evidence>
<dbReference type="EMBL" id="CP157940">
    <property type="protein sequence ID" value="XBS54085.1"/>
    <property type="molecule type" value="Genomic_DNA"/>
</dbReference>
<dbReference type="InterPro" id="IPR004399">
    <property type="entry name" value="HMP/HMP-P_kinase_dom"/>
</dbReference>
<dbReference type="EC" id="2.7.1.49" evidence="5"/>
<name>A0AAU7PPA6_9FIRM</name>
<dbReference type="SUPFAM" id="SSF53613">
    <property type="entry name" value="Ribokinase-like"/>
    <property type="match status" value="1"/>
</dbReference>
<dbReference type="CDD" id="cd01169">
    <property type="entry name" value="HMPP_kinase"/>
    <property type="match status" value="1"/>
</dbReference>
<dbReference type="GO" id="GO:0005829">
    <property type="term" value="C:cytosol"/>
    <property type="evidence" value="ECO:0007669"/>
    <property type="project" value="TreeGrafter"/>
</dbReference>
<comment type="similarity">
    <text evidence="4">Belongs to the ThiD family.</text>
</comment>
<keyword evidence="9" id="KW-0547">Nucleotide-binding</keyword>
<dbReference type="Pfam" id="PF08543">
    <property type="entry name" value="Phos_pyr_kin"/>
    <property type="match status" value="1"/>
</dbReference>
<feature type="domain" description="Pyridoxamine kinase/Phosphomethylpyrimidine kinase" evidence="16">
    <location>
        <begin position="15"/>
        <end position="260"/>
    </location>
</feature>
<evidence type="ECO:0000259" key="16">
    <source>
        <dbReference type="Pfam" id="PF08543"/>
    </source>
</evidence>
<comment type="catalytic activity">
    <reaction evidence="1">
        <text>4-amino-5-hydroxymethyl-2-methylpyrimidine + ATP = 4-amino-2-methyl-5-(phosphooxymethyl)pyrimidine + ADP + H(+)</text>
        <dbReference type="Rhea" id="RHEA:23096"/>
        <dbReference type="ChEBI" id="CHEBI:15378"/>
        <dbReference type="ChEBI" id="CHEBI:16892"/>
        <dbReference type="ChEBI" id="CHEBI:30616"/>
        <dbReference type="ChEBI" id="CHEBI:58354"/>
        <dbReference type="ChEBI" id="CHEBI:456216"/>
        <dbReference type="EC" id="2.7.1.49"/>
    </reaction>
</comment>
<comment type="catalytic activity">
    <reaction evidence="2">
        <text>4-amino-2-methyl-5-(phosphooxymethyl)pyrimidine + ATP = 4-amino-2-methyl-5-(diphosphooxymethyl)pyrimidine + ADP</text>
        <dbReference type="Rhea" id="RHEA:19893"/>
        <dbReference type="ChEBI" id="CHEBI:30616"/>
        <dbReference type="ChEBI" id="CHEBI:57841"/>
        <dbReference type="ChEBI" id="CHEBI:58354"/>
        <dbReference type="ChEBI" id="CHEBI:456216"/>
        <dbReference type="EC" id="2.7.4.7"/>
    </reaction>
</comment>